<keyword evidence="5 8" id="KW-0408">Iron</keyword>
<dbReference type="PANTHER" id="PTHR11431">
    <property type="entry name" value="FERRITIN"/>
    <property type="match status" value="1"/>
</dbReference>
<reference evidence="11 12" key="1">
    <citation type="journal article" date="2019" name="BMC Genomics">
        <title>New insights from Opisthorchis felineus genome: update on genomics of the epidemiologically important liver flukes.</title>
        <authorList>
            <person name="Ershov N.I."/>
            <person name="Mordvinov V.A."/>
            <person name="Prokhortchouk E.B."/>
            <person name="Pakharukova M.Y."/>
            <person name="Gunbin K.V."/>
            <person name="Ustyantsev K."/>
            <person name="Genaev M.A."/>
            <person name="Blinov A.G."/>
            <person name="Mazur A."/>
            <person name="Boulygina E."/>
            <person name="Tsygankova S."/>
            <person name="Khrameeva E."/>
            <person name="Chekanov N."/>
            <person name="Fan G."/>
            <person name="Xiao A."/>
            <person name="Zhang H."/>
            <person name="Xu X."/>
            <person name="Yang H."/>
            <person name="Solovyev V."/>
            <person name="Lee S.M."/>
            <person name="Liu X."/>
            <person name="Afonnikov D.A."/>
            <person name="Skryabin K.G."/>
        </authorList>
    </citation>
    <scope>NUCLEOTIDE SEQUENCE [LARGE SCALE GENOMIC DNA]</scope>
    <source>
        <strain evidence="11">AK-0245</strain>
        <tissue evidence="11">Whole organism</tissue>
    </source>
</reference>
<sequence length="202" mass="22780">MNTGRCVRQNITYSGMLNKICLILALQWTVVFTASGPNVFTLTKEMQSHLNEQISAEYDAFYVYENMAAYFSRPSVGLAGFGKFFRKAADEEVEHARKFTEFVNLRGGVVTLKHIMPPPESTPQSFTSVKQAIALAIDKEIEVGRKIHTLHMVAGENKDSEAQNFLDPFLTEQVESISKLRSMAARMELCDSAIFLMDQELR</sequence>
<feature type="binding site" evidence="8">
    <location>
        <position position="140"/>
    </location>
    <ligand>
        <name>Fe cation</name>
        <dbReference type="ChEBI" id="CHEBI:24875"/>
        <label>1</label>
    </ligand>
</feature>
<comment type="catalytic activity">
    <reaction evidence="7 9">
        <text>4 Fe(2+) + O2 + 4 H(+) = 4 Fe(3+) + 2 H2O</text>
        <dbReference type="Rhea" id="RHEA:11148"/>
        <dbReference type="ChEBI" id="CHEBI:15377"/>
        <dbReference type="ChEBI" id="CHEBI:15378"/>
        <dbReference type="ChEBI" id="CHEBI:15379"/>
        <dbReference type="ChEBI" id="CHEBI:29033"/>
        <dbReference type="ChEBI" id="CHEBI:29034"/>
        <dbReference type="EC" id="1.16.3.1"/>
    </reaction>
</comment>
<keyword evidence="12" id="KW-1185">Reference proteome</keyword>
<dbReference type="GO" id="GO:0008199">
    <property type="term" value="F:ferric iron binding"/>
    <property type="evidence" value="ECO:0007669"/>
    <property type="project" value="InterPro"/>
</dbReference>
<feature type="binding site" evidence="8">
    <location>
        <position position="92"/>
    </location>
    <ligand>
        <name>Fe cation</name>
        <dbReference type="ChEBI" id="CHEBI:24875"/>
        <label>1</label>
    </ligand>
</feature>
<protein>
    <recommendedName>
        <fullName evidence="9">Ferritin</fullName>
        <ecNumber evidence="9">1.16.3.1</ecNumber>
    </recommendedName>
</protein>
<dbReference type="GO" id="GO:0008198">
    <property type="term" value="F:ferrous iron binding"/>
    <property type="evidence" value="ECO:0007669"/>
    <property type="project" value="TreeGrafter"/>
</dbReference>
<dbReference type="AlphaFoldDB" id="A0A4S2LF46"/>
<evidence type="ECO:0000259" key="10">
    <source>
        <dbReference type="PROSITE" id="PS50905"/>
    </source>
</evidence>
<keyword evidence="3 8" id="KW-0479">Metal-binding</keyword>
<dbReference type="InterPro" id="IPR008331">
    <property type="entry name" value="Ferritin_DPS_dom"/>
</dbReference>
<dbReference type="CDD" id="cd01056">
    <property type="entry name" value="Euk_Ferritin"/>
    <property type="match status" value="1"/>
</dbReference>
<evidence type="ECO:0000313" key="12">
    <source>
        <dbReference type="Proteomes" id="UP000308267"/>
    </source>
</evidence>
<feature type="binding site" evidence="8">
    <location>
        <position position="95"/>
    </location>
    <ligand>
        <name>Fe cation</name>
        <dbReference type="ChEBI" id="CHEBI:24875"/>
        <label>1</label>
    </ligand>
</feature>
<dbReference type="PROSITE" id="PS50905">
    <property type="entry name" value="FERRITIN_LIKE"/>
    <property type="match status" value="1"/>
</dbReference>
<dbReference type="GO" id="GO:0005737">
    <property type="term" value="C:cytoplasm"/>
    <property type="evidence" value="ECO:0007669"/>
    <property type="project" value="TreeGrafter"/>
</dbReference>
<dbReference type="STRING" id="147828.A0A4S2LF46"/>
<accession>A0A4S2LF46</accession>
<evidence type="ECO:0000256" key="6">
    <source>
        <dbReference type="ARBA" id="ARBA00025111"/>
    </source>
</evidence>
<evidence type="ECO:0000256" key="4">
    <source>
        <dbReference type="ARBA" id="ARBA00023002"/>
    </source>
</evidence>
<feature type="binding site" evidence="8">
    <location>
        <position position="57"/>
    </location>
    <ligand>
        <name>Fe cation</name>
        <dbReference type="ChEBI" id="CHEBI:24875"/>
        <label>1</label>
    </ligand>
</feature>
<dbReference type="GO" id="GO:0006879">
    <property type="term" value="P:intracellular iron ion homeostasis"/>
    <property type="evidence" value="ECO:0007669"/>
    <property type="project" value="UniProtKB-KW"/>
</dbReference>
<name>A0A4S2LF46_OPIFE</name>
<comment type="similarity">
    <text evidence="1 9">Belongs to the ferritin family.</text>
</comment>
<comment type="function">
    <text evidence="9">Stores iron in a soluble, non-toxic, readily available form. Important for iron homeostasis. Iron is taken up in the ferrous form and deposited as ferric hydroxides after oxidation.</text>
</comment>
<feature type="domain" description="Ferritin-like diiron" evidence="10">
    <location>
        <begin position="40"/>
        <end position="191"/>
    </location>
</feature>
<gene>
    <name evidence="11" type="ORF">CRM22_007728</name>
</gene>
<dbReference type="SUPFAM" id="SSF47240">
    <property type="entry name" value="Ferritin-like"/>
    <property type="match status" value="1"/>
</dbReference>
<evidence type="ECO:0000313" key="11">
    <source>
        <dbReference type="EMBL" id="TGZ61881.1"/>
    </source>
</evidence>
<evidence type="ECO:0000256" key="5">
    <source>
        <dbReference type="ARBA" id="ARBA00023004"/>
    </source>
</evidence>
<dbReference type="InterPro" id="IPR001519">
    <property type="entry name" value="Ferritin"/>
</dbReference>
<dbReference type="Gene3D" id="1.20.1260.10">
    <property type="match status" value="1"/>
</dbReference>
<dbReference type="PANTHER" id="PTHR11431:SF75">
    <property type="entry name" value="FERRITIN"/>
    <property type="match status" value="1"/>
</dbReference>
<dbReference type="OrthoDB" id="186462at2759"/>
<dbReference type="InterPro" id="IPR009040">
    <property type="entry name" value="Ferritin-like_diiron"/>
</dbReference>
<proteinExistence type="inferred from homology"/>
<dbReference type="EMBL" id="SJOL01007780">
    <property type="protein sequence ID" value="TGZ61881.1"/>
    <property type="molecule type" value="Genomic_DNA"/>
</dbReference>
<evidence type="ECO:0000256" key="1">
    <source>
        <dbReference type="ARBA" id="ARBA00007513"/>
    </source>
</evidence>
<evidence type="ECO:0000256" key="7">
    <source>
        <dbReference type="ARBA" id="ARBA00047990"/>
    </source>
</evidence>
<evidence type="ECO:0000256" key="2">
    <source>
        <dbReference type="ARBA" id="ARBA00022434"/>
    </source>
</evidence>
<dbReference type="GO" id="GO:0006826">
    <property type="term" value="P:iron ion transport"/>
    <property type="evidence" value="ECO:0007669"/>
    <property type="project" value="InterPro"/>
</dbReference>
<keyword evidence="2 9" id="KW-0409">Iron storage</keyword>
<feature type="binding site" evidence="8">
    <location>
        <position position="173"/>
    </location>
    <ligand>
        <name>Fe cation</name>
        <dbReference type="ChEBI" id="CHEBI:24875"/>
        <label>1</label>
    </ligand>
</feature>
<evidence type="ECO:0000256" key="8">
    <source>
        <dbReference type="PIRSR" id="PIRSR601519-1"/>
    </source>
</evidence>
<dbReference type="InterPro" id="IPR009078">
    <property type="entry name" value="Ferritin-like_SF"/>
</dbReference>
<evidence type="ECO:0000256" key="9">
    <source>
        <dbReference type="RuleBase" id="RU361145"/>
    </source>
</evidence>
<evidence type="ECO:0000256" key="3">
    <source>
        <dbReference type="ARBA" id="ARBA00022723"/>
    </source>
</evidence>
<dbReference type="GO" id="GO:0004322">
    <property type="term" value="F:ferroxidase activity"/>
    <property type="evidence" value="ECO:0007669"/>
    <property type="project" value="UniProtKB-EC"/>
</dbReference>
<comment type="caution">
    <text evidence="11">The sequence shown here is derived from an EMBL/GenBank/DDBJ whole genome shotgun (WGS) entry which is preliminary data.</text>
</comment>
<dbReference type="EC" id="1.16.3.1" evidence="9"/>
<dbReference type="InterPro" id="IPR012347">
    <property type="entry name" value="Ferritin-like"/>
</dbReference>
<dbReference type="Pfam" id="PF00210">
    <property type="entry name" value="Ferritin"/>
    <property type="match status" value="1"/>
</dbReference>
<comment type="function">
    <text evidence="6">Stores iron in a soluble, non-toxic, readily available form. Important for iron homeostasis. Has ferroxidase activity. Iron is taken up in the ferrous form and deposited as ferric hydroxides after oxidation.</text>
</comment>
<organism evidence="11 12">
    <name type="scientific">Opisthorchis felineus</name>
    <dbReference type="NCBI Taxonomy" id="147828"/>
    <lineage>
        <taxon>Eukaryota</taxon>
        <taxon>Metazoa</taxon>
        <taxon>Spiralia</taxon>
        <taxon>Lophotrochozoa</taxon>
        <taxon>Platyhelminthes</taxon>
        <taxon>Trematoda</taxon>
        <taxon>Digenea</taxon>
        <taxon>Opisthorchiida</taxon>
        <taxon>Opisthorchiata</taxon>
        <taxon>Opisthorchiidae</taxon>
        <taxon>Opisthorchis</taxon>
    </lineage>
</organism>
<keyword evidence="4 9" id="KW-0560">Oxidoreductase</keyword>
<dbReference type="Proteomes" id="UP000308267">
    <property type="component" value="Unassembled WGS sequence"/>
</dbReference>